<feature type="region of interest" description="Disordered" evidence="4">
    <location>
        <begin position="31"/>
        <end position="51"/>
    </location>
</feature>
<keyword evidence="2 3" id="KW-0175">Coiled coil</keyword>
<keyword evidence="6" id="KW-1185">Reference proteome</keyword>
<evidence type="ECO:0000256" key="2">
    <source>
        <dbReference type="ARBA" id="ARBA00023054"/>
    </source>
</evidence>
<dbReference type="GO" id="GO:0009903">
    <property type="term" value="P:chloroplast avoidance movement"/>
    <property type="evidence" value="ECO:0007669"/>
    <property type="project" value="TreeGrafter"/>
</dbReference>
<dbReference type="Proteomes" id="UP000298416">
    <property type="component" value="Unassembled WGS sequence"/>
</dbReference>
<dbReference type="EMBL" id="PNBA02000021">
    <property type="protein sequence ID" value="KAG6387531.1"/>
    <property type="molecule type" value="Genomic_DNA"/>
</dbReference>
<comment type="caution">
    <text evidence="5">The sequence shown here is derived from an EMBL/GenBank/DDBJ whole genome shotgun (WGS) entry which is preliminary data.</text>
</comment>
<evidence type="ECO:0000256" key="3">
    <source>
        <dbReference type="SAM" id="Coils"/>
    </source>
</evidence>
<dbReference type="PANTHER" id="PTHR32054:SF3">
    <property type="entry name" value="HEAVY CHAIN, PUTATIVE, EXPRESSED-RELATED"/>
    <property type="match status" value="1"/>
</dbReference>
<feature type="coiled-coil region" evidence="3">
    <location>
        <begin position="99"/>
        <end position="206"/>
    </location>
</feature>
<evidence type="ECO:0000313" key="6">
    <source>
        <dbReference type="Proteomes" id="UP000298416"/>
    </source>
</evidence>
<comment type="similarity">
    <text evidence="1">Belongs to the WEB family.</text>
</comment>
<gene>
    <name evidence="5" type="ORF">SASPL_152723</name>
</gene>
<reference evidence="5" key="1">
    <citation type="submission" date="2018-01" db="EMBL/GenBank/DDBJ databases">
        <authorList>
            <person name="Mao J.F."/>
        </authorList>
    </citation>
    <scope>NUCLEOTIDE SEQUENCE</scope>
    <source>
        <strain evidence="5">Huo1</strain>
        <tissue evidence="5">Leaf</tissue>
    </source>
</reference>
<organism evidence="5">
    <name type="scientific">Salvia splendens</name>
    <name type="common">Scarlet sage</name>
    <dbReference type="NCBI Taxonomy" id="180675"/>
    <lineage>
        <taxon>Eukaryota</taxon>
        <taxon>Viridiplantae</taxon>
        <taxon>Streptophyta</taxon>
        <taxon>Embryophyta</taxon>
        <taxon>Tracheophyta</taxon>
        <taxon>Spermatophyta</taxon>
        <taxon>Magnoliopsida</taxon>
        <taxon>eudicotyledons</taxon>
        <taxon>Gunneridae</taxon>
        <taxon>Pentapetalae</taxon>
        <taxon>asterids</taxon>
        <taxon>lamiids</taxon>
        <taxon>Lamiales</taxon>
        <taxon>Lamiaceae</taxon>
        <taxon>Nepetoideae</taxon>
        <taxon>Mentheae</taxon>
        <taxon>Salviinae</taxon>
        <taxon>Salvia</taxon>
        <taxon>Salvia subgen. Calosphace</taxon>
        <taxon>core Calosphace</taxon>
    </lineage>
</organism>
<dbReference type="Pfam" id="PF05701">
    <property type="entry name" value="WEMBL"/>
    <property type="match status" value="1"/>
</dbReference>
<sequence length="266" mass="29834">MHEIFSVLQLLGEDRIKMFGFTVKTMQNGFGSPQSPSTVARVESSSPKTDVGEIDKRAPFESVKAAVNLFGKVISPKARPITKKTKAEEQKLLERETQHHMVIKELEFYREQLRSAENDKAQAKQDLHKANLALHDLTGKLENLSESKQAAIKATEAMKRRAAELEVQQTEAPKWKLELDLERERYKDSSGELIVAKQELANLRQDFNAALGAKLTAKEVAEMAIKALREVYLPEENLGRKIEEATEAIKLLREQLNDQGAAAAPC</sequence>
<dbReference type="GO" id="GO:0009904">
    <property type="term" value="P:chloroplast accumulation movement"/>
    <property type="evidence" value="ECO:0007669"/>
    <property type="project" value="TreeGrafter"/>
</dbReference>
<proteinExistence type="inferred from homology"/>
<evidence type="ECO:0000313" key="5">
    <source>
        <dbReference type="EMBL" id="KAG6387531.1"/>
    </source>
</evidence>
<feature type="compositionally biased region" description="Polar residues" evidence="4">
    <location>
        <begin position="31"/>
        <end position="48"/>
    </location>
</feature>
<dbReference type="InterPro" id="IPR008545">
    <property type="entry name" value="Web"/>
</dbReference>
<protein>
    <submittedName>
        <fullName evidence="5">Uncharacterized protein</fullName>
    </submittedName>
</protein>
<accession>A0A8X8W3T2</accession>
<dbReference type="PANTHER" id="PTHR32054">
    <property type="entry name" value="HEAVY CHAIN, PUTATIVE, EXPRESSED-RELATED-RELATED"/>
    <property type="match status" value="1"/>
</dbReference>
<name>A0A8X8W3T2_SALSN</name>
<evidence type="ECO:0000256" key="4">
    <source>
        <dbReference type="SAM" id="MobiDB-lite"/>
    </source>
</evidence>
<reference evidence="5" key="2">
    <citation type="submission" date="2020-08" db="EMBL/GenBank/DDBJ databases">
        <title>Plant Genome Project.</title>
        <authorList>
            <person name="Zhang R.-G."/>
        </authorList>
    </citation>
    <scope>NUCLEOTIDE SEQUENCE</scope>
    <source>
        <strain evidence="5">Huo1</strain>
        <tissue evidence="5">Leaf</tissue>
    </source>
</reference>
<feature type="coiled-coil region" evidence="3">
    <location>
        <begin position="235"/>
        <end position="262"/>
    </location>
</feature>
<dbReference type="AlphaFoldDB" id="A0A8X8W3T2"/>
<evidence type="ECO:0000256" key="1">
    <source>
        <dbReference type="ARBA" id="ARBA00005485"/>
    </source>
</evidence>
<dbReference type="GO" id="GO:0005829">
    <property type="term" value="C:cytosol"/>
    <property type="evidence" value="ECO:0007669"/>
    <property type="project" value="TreeGrafter"/>
</dbReference>